<dbReference type="InterPro" id="IPR036163">
    <property type="entry name" value="HMA_dom_sf"/>
</dbReference>
<organism evidence="3 4">
    <name type="scientific">Uliginosibacterium sediminicola</name>
    <dbReference type="NCBI Taxonomy" id="2024550"/>
    <lineage>
        <taxon>Bacteria</taxon>
        <taxon>Pseudomonadati</taxon>
        <taxon>Pseudomonadota</taxon>
        <taxon>Betaproteobacteria</taxon>
        <taxon>Rhodocyclales</taxon>
        <taxon>Zoogloeaceae</taxon>
        <taxon>Uliginosibacterium</taxon>
    </lineage>
</organism>
<dbReference type="PRINTS" id="PR00942">
    <property type="entry name" value="CUATPASEI"/>
</dbReference>
<evidence type="ECO:0000313" key="4">
    <source>
        <dbReference type="Proteomes" id="UP001410394"/>
    </source>
</evidence>
<reference evidence="3 4" key="1">
    <citation type="journal article" date="2018" name="Int. J. Syst. Evol. Microbiol.">
        <title>Uliginosibacterium sediminicola sp. nov., isolated from freshwater sediment.</title>
        <authorList>
            <person name="Hwang W.M."/>
            <person name="Kim S.M."/>
            <person name="Kang K."/>
            <person name="Ahn T.Y."/>
        </authorList>
    </citation>
    <scope>NUCLEOTIDE SEQUENCE [LARGE SCALE GENOMIC DNA]</scope>
    <source>
        <strain evidence="3 4">M1-21</strain>
    </source>
</reference>
<feature type="domain" description="HMA" evidence="2">
    <location>
        <begin position="2"/>
        <end position="68"/>
    </location>
</feature>
<dbReference type="Gene3D" id="3.30.70.100">
    <property type="match status" value="1"/>
</dbReference>
<proteinExistence type="predicted"/>
<dbReference type="Proteomes" id="UP001410394">
    <property type="component" value="Unassembled WGS sequence"/>
</dbReference>
<evidence type="ECO:0000256" key="1">
    <source>
        <dbReference type="ARBA" id="ARBA00022723"/>
    </source>
</evidence>
<keyword evidence="4" id="KW-1185">Reference proteome</keyword>
<keyword evidence="1" id="KW-0479">Metal-binding</keyword>
<dbReference type="Pfam" id="PF00403">
    <property type="entry name" value="HMA"/>
    <property type="match status" value="1"/>
</dbReference>
<dbReference type="EMBL" id="JBDIVE010000002">
    <property type="protein sequence ID" value="MEN3068021.1"/>
    <property type="molecule type" value="Genomic_DNA"/>
</dbReference>
<comment type="caution">
    <text evidence="3">The sequence shown here is derived from an EMBL/GenBank/DDBJ whole genome shotgun (WGS) entry which is preliminary data.</text>
</comment>
<protein>
    <submittedName>
        <fullName evidence="3">Heavy metal-associated domain-containing protein</fullName>
    </submittedName>
</protein>
<dbReference type="SUPFAM" id="SSF55008">
    <property type="entry name" value="HMA, heavy metal-associated domain"/>
    <property type="match status" value="1"/>
</dbReference>
<dbReference type="PROSITE" id="PS50846">
    <property type="entry name" value="HMA_2"/>
    <property type="match status" value="1"/>
</dbReference>
<evidence type="ECO:0000259" key="2">
    <source>
        <dbReference type="PROSITE" id="PS50846"/>
    </source>
</evidence>
<dbReference type="RefSeq" id="WP_345918784.1">
    <property type="nucleotide sequence ID" value="NZ_JBDIVE010000002.1"/>
</dbReference>
<dbReference type="PANTHER" id="PTHR46594">
    <property type="entry name" value="P-TYPE CATION-TRANSPORTING ATPASE"/>
    <property type="match status" value="1"/>
</dbReference>
<dbReference type="PROSITE" id="PS01047">
    <property type="entry name" value="HMA_1"/>
    <property type="match status" value="1"/>
</dbReference>
<dbReference type="InterPro" id="IPR006121">
    <property type="entry name" value="HMA_dom"/>
</dbReference>
<evidence type="ECO:0000313" key="3">
    <source>
        <dbReference type="EMBL" id="MEN3068021.1"/>
    </source>
</evidence>
<name>A0ABU9YWS1_9RHOO</name>
<dbReference type="CDD" id="cd00371">
    <property type="entry name" value="HMA"/>
    <property type="match status" value="1"/>
</dbReference>
<gene>
    <name evidence="3" type="ORF">ABDB84_05975</name>
</gene>
<sequence length="70" mass="7137">MEALVLPVAGMTCGGCVRSVERVLAALPGVSQVAVSLEKGEASVQLDPAQSSREVLAEAVRNAGFEVPDA</sequence>
<dbReference type="InterPro" id="IPR017969">
    <property type="entry name" value="Heavy-metal-associated_CS"/>
</dbReference>
<dbReference type="PANTHER" id="PTHR46594:SF4">
    <property type="entry name" value="P-TYPE CATION-TRANSPORTING ATPASE"/>
    <property type="match status" value="1"/>
</dbReference>
<accession>A0ABU9YWS1</accession>